<comment type="caution">
    <text evidence="9">The sequence shown here is derived from an EMBL/GenBank/DDBJ whole genome shotgun (WGS) entry which is preliminary data.</text>
</comment>
<keyword evidence="4" id="KW-0732">Signal</keyword>
<proteinExistence type="inferred from homology"/>
<dbReference type="CDD" id="cd07061">
    <property type="entry name" value="HP_HAP_like"/>
    <property type="match status" value="1"/>
</dbReference>
<comment type="catalytic activity">
    <reaction evidence="1">
        <text>a phosphate monoester + H2O = an alcohol + phosphate</text>
        <dbReference type="Rhea" id="RHEA:15017"/>
        <dbReference type="ChEBI" id="CHEBI:15377"/>
        <dbReference type="ChEBI" id="CHEBI:30879"/>
        <dbReference type="ChEBI" id="CHEBI:43474"/>
        <dbReference type="ChEBI" id="CHEBI:67140"/>
        <dbReference type="EC" id="3.1.3.2"/>
    </reaction>
</comment>
<dbReference type="Proteomes" id="UP000094527">
    <property type="component" value="Unassembled WGS sequence"/>
</dbReference>
<dbReference type="InterPro" id="IPR033379">
    <property type="entry name" value="Acid_Pase_AS"/>
</dbReference>
<dbReference type="AlphaFoldDB" id="A0A1D2MMK0"/>
<protein>
    <recommendedName>
        <fullName evidence="3">acid phosphatase</fullName>
        <ecNumber evidence="3">3.1.3.2</ecNumber>
    </recommendedName>
</protein>
<dbReference type="Pfam" id="PF00328">
    <property type="entry name" value="His_Phos_2"/>
    <property type="match status" value="1"/>
</dbReference>
<dbReference type="GO" id="GO:0003993">
    <property type="term" value="F:acid phosphatase activity"/>
    <property type="evidence" value="ECO:0007669"/>
    <property type="project" value="UniProtKB-EC"/>
</dbReference>
<dbReference type="InterPro" id="IPR050645">
    <property type="entry name" value="Histidine_acid_phosphatase"/>
</dbReference>
<dbReference type="Gene3D" id="3.40.50.1240">
    <property type="entry name" value="Phosphoglycerate mutase-like"/>
    <property type="match status" value="1"/>
</dbReference>
<dbReference type="EMBL" id="LJIJ01000866">
    <property type="protein sequence ID" value="ODM94065.1"/>
    <property type="molecule type" value="Genomic_DNA"/>
</dbReference>
<organism evidence="9 10">
    <name type="scientific">Orchesella cincta</name>
    <name type="common">Springtail</name>
    <name type="synonym">Podura cincta</name>
    <dbReference type="NCBI Taxonomy" id="48709"/>
    <lineage>
        <taxon>Eukaryota</taxon>
        <taxon>Metazoa</taxon>
        <taxon>Ecdysozoa</taxon>
        <taxon>Arthropoda</taxon>
        <taxon>Hexapoda</taxon>
        <taxon>Collembola</taxon>
        <taxon>Entomobryomorpha</taxon>
        <taxon>Entomobryoidea</taxon>
        <taxon>Orchesellidae</taxon>
        <taxon>Orchesellinae</taxon>
        <taxon>Orchesella</taxon>
    </lineage>
</organism>
<keyword evidence="7" id="KW-0325">Glycoprotein</keyword>
<gene>
    <name evidence="9" type="ORF">Ocin01_12615</name>
</gene>
<keyword evidence="8" id="KW-0812">Transmembrane</keyword>
<dbReference type="PANTHER" id="PTHR11567:SF211">
    <property type="entry name" value="PROSTATIC ACID PHOSPHATASE"/>
    <property type="match status" value="1"/>
</dbReference>
<keyword evidence="6" id="KW-1015">Disulfide bond</keyword>
<evidence type="ECO:0000256" key="1">
    <source>
        <dbReference type="ARBA" id="ARBA00000032"/>
    </source>
</evidence>
<accession>A0A1D2MMK0</accession>
<dbReference type="OrthoDB" id="5821688at2759"/>
<dbReference type="PROSITE" id="PS00616">
    <property type="entry name" value="HIS_ACID_PHOSPHAT_1"/>
    <property type="match status" value="1"/>
</dbReference>
<evidence type="ECO:0000256" key="4">
    <source>
        <dbReference type="ARBA" id="ARBA00022729"/>
    </source>
</evidence>
<evidence type="ECO:0000256" key="2">
    <source>
        <dbReference type="ARBA" id="ARBA00005375"/>
    </source>
</evidence>
<evidence type="ECO:0000313" key="10">
    <source>
        <dbReference type="Proteomes" id="UP000094527"/>
    </source>
</evidence>
<dbReference type="PANTHER" id="PTHR11567">
    <property type="entry name" value="ACID PHOSPHATASE-RELATED"/>
    <property type="match status" value="1"/>
</dbReference>
<evidence type="ECO:0000256" key="8">
    <source>
        <dbReference type="SAM" id="Phobius"/>
    </source>
</evidence>
<keyword evidence="8" id="KW-1133">Transmembrane helix</keyword>
<evidence type="ECO:0000256" key="5">
    <source>
        <dbReference type="ARBA" id="ARBA00022801"/>
    </source>
</evidence>
<evidence type="ECO:0000256" key="3">
    <source>
        <dbReference type="ARBA" id="ARBA00012646"/>
    </source>
</evidence>
<dbReference type="STRING" id="48709.A0A1D2MMK0"/>
<dbReference type="InterPro" id="IPR000560">
    <property type="entry name" value="His_Pase_clade-2"/>
</dbReference>
<sequence length="486" mass="55394">MVFISEPSHHFTVRIVSGLLGILVLLQSTTCTPLEAAKRDSLQLVQVIFRHGDRAPTYTYPNDPYGDISTYWPEGLAQLTNRGKMQQYELGRYLRQRYDGYLGKKYTQQELYVTSSDMDRTIMSLESNLAGLFPPVNKWNPNIEWQPIPLRTIPWKEDKLLHVNVRCPRYHEIRRNFLSSSDVVKKINEDNQEFIQFCAKKSGLDAKTVKDLYPLLDVLYAQSQHNLSLPEWAQGDTLPKLIQLHATTNTWPTYTDEMKRLWGGPLLGLLIKNMMAIAGHLGSNPEDAHSVSHGVNRKMLMYSAHDSTLARIMNTMGVFEPHCPPYAAALIVELHQDPATFEYYTEIHYRNDTTRAPYLLTPEKCGYPCNLREMIEKTKPLIPVDWVKECQLESKPTNFFTLRMGSTSSSTAGLDGELLHSCYLSPIQLTLMGVGLFSISALAVLIIAKVLQGRKEDNYYDDSGSRPLFVSLWQNKPFYGAAYEKL</sequence>
<dbReference type="InterPro" id="IPR029033">
    <property type="entry name" value="His_PPase_superfam"/>
</dbReference>
<evidence type="ECO:0000256" key="6">
    <source>
        <dbReference type="ARBA" id="ARBA00023157"/>
    </source>
</evidence>
<dbReference type="OMA" id="NTKHARE"/>
<dbReference type="EC" id="3.1.3.2" evidence="3"/>
<keyword evidence="10" id="KW-1185">Reference proteome</keyword>
<keyword evidence="8" id="KW-0472">Membrane</keyword>
<evidence type="ECO:0000313" key="9">
    <source>
        <dbReference type="EMBL" id="ODM94065.1"/>
    </source>
</evidence>
<feature type="transmembrane region" description="Helical" evidence="8">
    <location>
        <begin position="429"/>
        <end position="448"/>
    </location>
</feature>
<dbReference type="PROSITE" id="PS00778">
    <property type="entry name" value="HIS_ACID_PHOSPHAT_2"/>
    <property type="match status" value="1"/>
</dbReference>
<reference evidence="9 10" key="1">
    <citation type="journal article" date="2016" name="Genome Biol. Evol.">
        <title>Gene Family Evolution Reflects Adaptation to Soil Environmental Stressors in the Genome of the Collembolan Orchesella cincta.</title>
        <authorList>
            <person name="Faddeeva-Vakhrusheva A."/>
            <person name="Derks M.F."/>
            <person name="Anvar S.Y."/>
            <person name="Agamennone V."/>
            <person name="Suring W."/>
            <person name="Smit S."/>
            <person name="van Straalen N.M."/>
            <person name="Roelofs D."/>
        </authorList>
    </citation>
    <scope>NUCLEOTIDE SEQUENCE [LARGE SCALE GENOMIC DNA]</scope>
    <source>
        <tissue evidence="9">Mixed pool</tissue>
    </source>
</reference>
<comment type="similarity">
    <text evidence="2">Belongs to the histidine acid phosphatase family.</text>
</comment>
<dbReference type="SUPFAM" id="SSF53254">
    <property type="entry name" value="Phosphoglycerate mutase-like"/>
    <property type="match status" value="1"/>
</dbReference>
<name>A0A1D2MMK0_ORCCI</name>
<evidence type="ECO:0000256" key="7">
    <source>
        <dbReference type="ARBA" id="ARBA00023180"/>
    </source>
</evidence>
<keyword evidence="5" id="KW-0378">Hydrolase</keyword>